<dbReference type="PANTHER" id="PTHR35394:SF5">
    <property type="entry name" value="DUF3176 DOMAIN-CONTAINING PROTEIN"/>
    <property type="match status" value="1"/>
</dbReference>
<keyword evidence="1" id="KW-0812">Transmembrane</keyword>
<evidence type="ECO:0000313" key="2">
    <source>
        <dbReference type="EMBL" id="KAK4123833.1"/>
    </source>
</evidence>
<accession>A0AAN6Z3T5</accession>
<feature type="transmembrane region" description="Helical" evidence="1">
    <location>
        <begin position="26"/>
        <end position="46"/>
    </location>
</feature>
<evidence type="ECO:0000313" key="3">
    <source>
        <dbReference type="Proteomes" id="UP001302602"/>
    </source>
</evidence>
<feature type="transmembrane region" description="Helical" evidence="1">
    <location>
        <begin position="124"/>
        <end position="144"/>
    </location>
</feature>
<evidence type="ECO:0000256" key="1">
    <source>
        <dbReference type="SAM" id="Phobius"/>
    </source>
</evidence>
<name>A0AAN6Z3T5_9PEZI</name>
<reference evidence="2" key="1">
    <citation type="journal article" date="2023" name="Mol. Phylogenet. Evol.">
        <title>Genome-scale phylogeny and comparative genomics of the fungal order Sordariales.</title>
        <authorList>
            <person name="Hensen N."/>
            <person name="Bonometti L."/>
            <person name="Westerberg I."/>
            <person name="Brannstrom I.O."/>
            <person name="Guillou S."/>
            <person name="Cros-Aarteil S."/>
            <person name="Calhoun S."/>
            <person name="Haridas S."/>
            <person name="Kuo A."/>
            <person name="Mondo S."/>
            <person name="Pangilinan J."/>
            <person name="Riley R."/>
            <person name="LaButti K."/>
            <person name="Andreopoulos B."/>
            <person name="Lipzen A."/>
            <person name="Chen C."/>
            <person name="Yan M."/>
            <person name="Daum C."/>
            <person name="Ng V."/>
            <person name="Clum A."/>
            <person name="Steindorff A."/>
            <person name="Ohm R.A."/>
            <person name="Martin F."/>
            <person name="Silar P."/>
            <person name="Natvig D.O."/>
            <person name="Lalanne C."/>
            <person name="Gautier V."/>
            <person name="Ament-Velasquez S.L."/>
            <person name="Kruys A."/>
            <person name="Hutchinson M.I."/>
            <person name="Powell A.J."/>
            <person name="Barry K."/>
            <person name="Miller A.N."/>
            <person name="Grigoriev I.V."/>
            <person name="Debuchy R."/>
            <person name="Gladieux P."/>
            <person name="Hiltunen Thoren M."/>
            <person name="Johannesson H."/>
        </authorList>
    </citation>
    <scope>NUCLEOTIDE SEQUENCE</scope>
    <source>
        <strain evidence="2">CBS 731.68</strain>
    </source>
</reference>
<sequence>MRGVERDSEPADVRPRPSILGWRWELLSLVFSIGCMISIVTILLAYQDRPQSDWHGGFLSITATIAIFSTGANMAAALALGACLSQYKWLHFRKSPRKLTDLDLIEEAGRGPLGSLVLLAKRPLGLASVGAVVVLLSSMFDVFVQQTVTFESRDVAKDSGALLGLAHTYDSGARRIYGADFNVAPSTMDLSMQGAVYRGLYNLGSPAVFNCTSNCQWNGTYYSLGFTSTCADVTEATIRLHPNASATWNVSANSPLDGNLTTPGGVRLPAPYSATSWQTVVSVSAINLLNPANITKMHPDIVRIGVFRVPVNTTSFRFSPDNMTIVECDIALAAYSYSNLSSSGQILNVGHWERIRLDPGFLTSPENDTKSNLLSFNQSGLPLLRVAVSDLAALQLLFTSNRFSGIIYEGVAASPRQGMGDAFRSGDIAQTVLAMVDSMTDQLRSSYNVAAVGQSLVPEVFIEVEWAWITLPLVVQFITIVFVVIIMIKSARTPGLPLWKSSTVAVLTYDVRFRDDGDDVGRLGTGIRSTKELDALAESWKAKLELPERK</sequence>
<reference evidence="2" key="2">
    <citation type="submission" date="2023-05" db="EMBL/GenBank/DDBJ databases">
        <authorList>
            <consortium name="Lawrence Berkeley National Laboratory"/>
            <person name="Steindorff A."/>
            <person name="Hensen N."/>
            <person name="Bonometti L."/>
            <person name="Westerberg I."/>
            <person name="Brannstrom I.O."/>
            <person name="Guillou S."/>
            <person name="Cros-Aarteil S."/>
            <person name="Calhoun S."/>
            <person name="Haridas S."/>
            <person name="Kuo A."/>
            <person name="Mondo S."/>
            <person name="Pangilinan J."/>
            <person name="Riley R."/>
            <person name="Labutti K."/>
            <person name="Andreopoulos B."/>
            <person name="Lipzen A."/>
            <person name="Chen C."/>
            <person name="Yanf M."/>
            <person name="Daum C."/>
            <person name="Ng V."/>
            <person name="Clum A."/>
            <person name="Ohm R."/>
            <person name="Martin F."/>
            <person name="Silar P."/>
            <person name="Natvig D."/>
            <person name="Lalanne C."/>
            <person name="Gautier V."/>
            <person name="Ament-Velasquez S.L."/>
            <person name="Kruys A."/>
            <person name="Hutchinson M.I."/>
            <person name="Powell A.J."/>
            <person name="Barry K."/>
            <person name="Miller A.N."/>
            <person name="Grigoriev I.V."/>
            <person name="Debuchy R."/>
            <person name="Gladieux P."/>
            <person name="Thoren M.H."/>
            <person name="Johannesson H."/>
        </authorList>
    </citation>
    <scope>NUCLEOTIDE SEQUENCE</scope>
    <source>
        <strain evidence="2">CBS 731.68</strain>
    </source>
</reference>
<dbReference type="GeneID" id="87831440"/>
<dbReference type="Proteomes" id="UP001302602">
    <property type="component" value="Unassembled WGS sequence"/>
</dbReference>
<keyword evidence="1" id="KW-1133">Transmembrane helix</keyword>
<comment type="caution">
    <text evidence="2">The sequence shown here is derived from an EMBL/GenBank/DDBJ whole genome shotgun (WGS) entry which is preliminary data.</text>
</comment>
<dbReference type="Pfam" id="PF11374">
    <property type="entry name" value="DUF3176"/>
    <property type="match status" value="1"/>
</dbReference>
<keyword evidence="3" id="KW-1185">Reference proteome</keyword>
<feature type="transmembrane region" description="Helical" evidence="1">
    <location>
        <begin position="466"/>
        <end position="488"/>
    </location>
</feature>
<feature type="transmembrane region" description="Helical" evidence="1">
    <location>
        <begin position="58"/>
        <end position="84"/>
    </location>
</feature>
<organism evidence="2 3">
    <name type="scientific">Parathielavia appendiculata</name>
    <dbReference type="NCBI Taxonomy" id="2587402"/>
    <lineage>
        <taxon>Eukaryota</taxon>
        <taxon>Fungi</taxon>
        <taxon>Dikarya</taxon>
        <taxon>Ascomycota</taxon>
        <taxon>Pezizomycotina</taxon>
        <taxon>Sordariomycetes</taxon>
        <taxon>Sordariomycetidae</taxon>
        <taxon>Sordariales</taxon>
        <taxon>Chaetomiaceae</taxon>
        <taxon>Parathielavia</taxon>
    </lineage>
</organism>
<protein>
    <submittedName>
        <fullName evidence="2">Uncharacterized protein</fullName>
    </submittedName>
</protein>
<dbReference type="EMBL" id="MU853228">
    <property type="protein sequence ID" value="KAK4123833.1"/>
    <property type="molecule type" value="Genomic_DNA"/>
</dbReference>
<proteinExistence type="predicted"/>
<gene>
    <name evidence="2" type="ORF">N657DRAFT_656169</name>
</gene>
<dbReference type="RefSeq" id="XP_062647604.1">
    <property type="nucleotide sequence ID" value="XM_062794671.1"/>
</dbReference>
<dbReference type="PANTHER" id="PTHR35394">
    <property type="entry name" value="DUF3176 DOMAIN-CONTAINING PROTEIN"/>
    <property type="match status" value="1"/>
</dbReference>
<dbReference type="AlphaFoldDB" id="A0AAN6Z3T5"/>
<keyword evidence="1" id="KW-0472">Membrane</keyword>
<dbReference type="InterPro" id="IPR021514">
    <property type="entry name" value="DUF3176"/>
</dbReference>